<accession>A0A840TVY1</accession>
<comment type="caution">
    <text evidence="1">The sequence shown here is derived from an EMBL/GenBank/DDBJ whole genome shotgun (WGS) entry which is preliminary data.</text>
</comment>
<name>A0A840TVY1_9BACT</name>
<evidence type="ECO:0000313" key="1">
    <source>
        <dbReference type="EMBL" id="MBB5287075.1"/>
    </source>
</evidence>
<gene>
    <name evidence="1" type="ORF">HNQ92_005237</name>
</gene>
<reference evidence="1 2" key="1">
    <citation type="submission" date="2020-08" db="EMBL/GenBank/DDBJ databases">
        <title>Genomic Encyclopedia of Type Strains, Phase IV (KMG-IV): sequencing the most valuable type-strain genomes for metagenomic binning, comparative biology and taxonomic classification.</title>
        <authorList>
            <person name="Goeker M."/>
        </authorList>
    </citation>
    <scope>NUCLEOTIDE SEQUENCE [LARGE SCALE GENOMIC DNA]</scope>
    <source>
        <strain evidence="1 2">DSM 105074</strain>
    </source>
</reference>
<evidence type="ECO:0000313" key="2">
    <source>
        <dbReference type="Proteomes" id="UP000557307"/>
    </source>
</evidence>
<dbReference type="Proteomes" id="UP000557307">
    <property type="component" value="Unassembled WGS sequence"/>
</dbReference>
<organism evidence="1 2">
    <name type="scientific">Rhabdobacter roseus</name>
    <dbReference type="NCBI Taxonomy" id="1655419"/>
    <lineage>
        <taxon>Bacteria</taxon>
        <taxon>Pseudomonadati</taxon>
        <taxon>Bacteroidota</taxon>
        <taxon>Cytophagia</taxon>
        <taxon>Cytophagales</taxon>
        <taxon>Cytophagaceae</taxon>
        <taxon>Rhabdobacter</taxon>
    </lineage>
</organism>
<keyword evidence="2" id="KW-1185">Reference proteome</keyword>
<dbReference type="EMBL" id="JACHGF010000013">
    <property type="protein sequence ID" value="MBB5287075.1"/>
    <property type="molecule type" value="Genomic_DNA"/>
</dbReference>
<sequence length="201" mass="22940">MSKMHNNPETEVLSKTIKYMPGSPRQYRFNAQTGRFNINGIQDVGDRFSFQPIAWRIFEDDLFARGRIEAWAELFFVDRQGAMSSLMFNNSSVYELRRLMERLFYDDLKLSDVVLKVTSEKKVNEKVTPKGTWYLAVFEYEAADPAQVVELTAFAQSHPIYRAETLTRAAEHSLISESYAYGLTLPGLPVAPLSITPKLVA</sequence>
<proteinExistence type="predicted"/>
<dbReference type="AlphaFoldDB" id="A0A840TVY1"/>
<protein>
    <submittedName>
        <fullName evidence="1">Uncharacterized protein</fullName>
    </submittedName>
</protein>
<dbReference type="RefSeq" id="WP_184178816.1">
    <property type="nucleotide sequence ID" value="NZ_JACHGF010000013.1"/>
</dbReference>